<evidence type="ECO:0000259" key="2">
    <source>
        <dbReference type="Pfam" id="PF00535"/>
    </source>
</evidence>
<comment type="caution">
    <text evidence="4">The sequence shown here is derived from an EMBL/GenBank/DDBJ whole genome shotgun (WGS) entry which is preliminary data.</text>
</comment>
<dbReference type="SUPFAM" id="SSF53448">
    <property type="entry name" value="Nucleotide-diphospho-sugar transferases"/>
    <property type="match status" value="1"/>
</dbReference>
<dbReference type="EMBL" id="QMDY01000010">
    <property type="protein sequence ID" value="KAB7514110.1"/>
    <property type="molecule type" value="Genomic_DNA"/>
</dbReference>
<keyword evidence="4" id="KW-0808">Transferase</keyword>
<dbReference type="EMBL" id="QJOW01000009">
    <property type="protein sequence ID" value="KAB7512721.1"/>
    <property type="molecule type" value="Genomic_DNA"/>
</dbReference>
<feature type="domain" description="Glycosyltransferase 2-like" evidence="2">
    <location>
        <begin position="4"/>
        <end position="176"/>
    </location>
</feature>
<dbReference type="Proteomes" id="UP000326302">
    <property type="component" value="Unassembled WGS sequence"/>
</dbReference>
<keyword evidence="8" id="KW-1185">Reference proteome</keyword>
<dbReference type="InterPro" id="IPR001173">
    <property type="entry name" value="Glyco_trans_2-like"/>
</dbReference>
<dbReference type="OrthoDB" id="324632at2157"/>
<keyword evidence="1" id="KW-1133">Transmembrane helix</keyword>
<evidence type="ECO:0000313" key="8">
    <source>
        <dbReference type="Proteomes" id="UP000326865"/>
    </source>
</evidence>
<feature type="transmembrane region" description="Helical" evidence="1">
    <location>
        <begin position="289"/>
        <end position="308"/>
    </location>
</feature>
<dbReference type="InterPro" id="IPR029044">
    <property type="entry name" value="Nucleotide-diphossugar_trans"/>
</dbReference>
<proteinExistence type="predicted"/>
<evidence type="ECO:0000313" key="7">
    <source>
        <dbReference type="Proteomes" id="UP000326302"/>
    </source>
</evidence>
<dbReference type="CDD" id="cd00761">
    <property type="entry name" value="Glyco_tranf_GTA_type"/>
    <property type="match status" value="1"/>
</dbReference>
<evidence type="ECO:0000313" key="3">
    <source>
        <dbReference type="EMBL" id="KAB7512461.1"/>
    </source>
</evidence>
<accession>A0A5N5U688</accession>
<dbReference type="Gene3D" id="3.90.550.10">
    <property type="entry name" value="Spore Coat Polysaccharide Biosynthesis Protein SpsA, Chain A"/>
    <property type="match status" value="1"/>
</dbReference>
<dbReference type="RefSeq" id="WP_152121123.1">
    <property type="nucleotide sequence ID" value="NZ_QJOW01000009.1"/>
</dbReference>
<sequence length="311" mass="34507">MQVSVVVCTHEPDRYTDLRAAADSVLAGTYDDVEVVLVSDGSARVTELMERDYGGHPDVRIASLDENQGLLVARNRGGAVATGDIIAFIDDDAIAAPDWLEKLVAAHESHDRHATGGRMVPRWVADKPSFLPEEFYFLIGAAHRGFGPDGDREQAGEIRNGMGSNLAVRAETFEALGGFEPTVGGRKGDKQMQGGETELCIRLADEFGEGVWYVPDALVEHRIYEYRTDSVWLLKRAFWQGVSKRGMARFVPESSSDETAFLRRLVGEYLPERVRGLVSEPTSAKLQQFVMLLVLTFATGLGYLYGYYHWR</sequence>
<protein>
    <submittedName>
        <fullName evidence="4">Glycosyltransferase</fullName>
    </submittedName>
</protein>
<reference evidence="6 7" key="1">
    <citation type="submission" date="2019-10" db="EMBL/GenBank/DDBJ databases">
        <title>Unraveling microbial dark matter from salterns through culturing: the case of the genus Halosegnis.</title>
        <authorList>
            <person name="Duran-Viseras A."/>
            <person name="Andrei A.-S."/>
            <person name="Vera-Gargallo B."/>
            <person name="Ghai R."/>
            <person name="Sanchez-Porro C."/>
            <person name="Ventosa A."/>
        </authorList>
    </citation>
    <scope>NUCLEOTIDE SEQUENCE [LARGE SCALE GENOMIC DNA]</scope>
    <source>
        <strain evidence="4 7">F17-44</strain>
        <strain evidence="3 8">F18-79</strain>
        <strain evidence="5 6">F19-13</strain>
    </source>
</reference>
<evidence type="ECO:0000313" key="5">
    <source>
        <dbReference type="EMBL" id="KAB7514110.1"/>
    </source>
</evidence>
<evidence type="ECO:0000313" key="4">
    <source>
        <dbReference type="EMBL" id="KAB7512721.1"/>
    </source>
</evidence>
<dbReference type="PANTHER" id="PTHR43685">
    <property type="entry name" value="GLYCOSYLTRANSFERASE"/>
    <property type="match status" value="1"/>
</dbReference>
<dbReference type="Pfam" id="PF00535">
    <property type="entry name" value="Glycos_transf_2"/>
    <property type="match status" value="1"/>
</dbReference>
<accession>A0A5N5U457</accession>
<accession>A0A5N5U391</accession>
<name>A0A5N5U457_9EURY</name>
<dbReference type="InterPro" id="IPR050834">
    <property type="entry name" value="Glycosyltransf_2"/>
</dbReference>
<dbReference type="AlphaFoldDB" id="A0A5N5U457"/>
<dbReference type="PANTHER" id="PTHR43685:SF2">
    <property type="entry name" value="GLYCOSYLTRANSFERASE 2-LIKE DOMAIN-CONTAINING PROTEIN"/>
    <property type="match status" value="1"/>
</dbReference>
<dbReference type="EMBL" id="QKKZ01000009">
    <property type="protein sequence ID" value="KAB7512461.1"/>
    <property type="molecule type" value="Genomic_DNA"/>
</dbReference>
<organism evidence="4 7">
    <name type="scientific">Halosegnis rubeus</name>
    <dbReference type="NCBI Taxonomy" id="2212850"/>
    <lineage>
        <taxon>Archaea</taxon>
        <taxon>Methanobacteriati</taxon>
        <taxon>Methanobacteriota</taxon>
        <taxon>Stenosarchaea group</taxon>
        <taxon>Halobacteria</taxon>
        <taxon>Halobacteriales</taxon>
        <taxon>Natronomonadaceae</taxon>
        <taxon>Halosegnis</taxon>
    </lineage>
</organism>
<evidence type="ECO:0000256" key="1">
    <source>
        <dbReference type="SAM" id="Phobius"/>
    </source>
</evidence>
<dbReference type="Proteomes" id="UP000326865">
    <property type="component" value="Unassembled WGS sequence"/>
</dbReference>
<dbReference type="GO" id="GO:0016740">
    <property type="term" value="F:transferase activity"/>
    <property type="evidence" value="ECO:0007669"/>
    <property type="project" value="UniProtKB-KW"/>
</dbReference>
<keyword evidence="1" id="KW-0472">Membrane</keyword>
<dbReference type="Proteomes" id="UP000326207">
    <property type="component" value="Unassembled WGS sequence"/>
</dbReference>
<evidence type="ECO:0000313" key="6">
    <source>
        <dbReference type="Proteomes" id="UP000326207"/>
    </source>
</evidence>
<gene>
    <name evidence="3" type="ORF">DM867_12785</name>
    <name evidence="4" type="ORF">DMP03_13800</name>
    <name evidence="5" type="ORF">DP108_12440</name>
</gene>
<keyword evidence="1" id="KW-0812">Transmembrane</keyword>